<organism evidence="4 5">
    <name type="scientific">Pseudoduganella namucuonensis</name>
    <dbReference type="NCBI Taxonomy" id="1035707"/>
    <lineage>
        <taxon>Bacteria</taxon>
        <taxon>Pseudomonadati</taxon>
        <taxon>Pseudomonadota</taxon>
        <taxon>Betaproteobacteria</taxon>
        <taxon>Burkholderiales</taxon>
        <taxon>Oxalobacteraceae</taxon>
        <taxon>Telluria group</taxon>
        <taxon>Pseudoduganella</taxon>
    </lineage>
</organism>
<dbReference type="InterPro" id="IPR012878">
    <property type="entry name" value="Beta-AFase-like_GH127_cat"/>
</dbReference>
<keyword evidence="5" id="KW-1185">Reference proteome</keyword>
<dbReference type="Pfam" id="PF07944">
    <property type="entry name" value="Beta-AFase-like_GH127_cat"/>
    <property type="match status" value="1"/>
</dbReference>
<evidence type="ECO:0000313" key="4">
    <source>
        <dbReference type="EMBL" id="SFU82134.1"/>
    </source>
</evidence>
<dbReference type="InterPro" id="IPR049046">
    <property type="entry name" value="Beta-AFase-like_GH127_middle"/>
</dbReference>
<name>A0A1I7JAF5_9BURK</name>
<dbReference type="AlphaFoldDB" id="A0A1I7JAF5"/>
<dbReference type="EMBL" id="FPBO01000010">
    <property type="protein sequence ID" value="SFU82134.1"/>
    <property type="molecule type" value="Genomic_DNA"/>
</dbReference>
<evidence type="ECO:0000259" key="2">
    <source>
        <dbReference type="Pfam" id="PF07944"/>
    </source>
</evidence>
<feature type="region of interest" description="Disordered" evidence="1">
    <location>
        <begin position="1"/>
        <end position="24"/>
    </location>
</feature>
<evidence type="ECO:0000313" key="5">
    <source>
        <dbReference type="Proteomes" id="UP000199391"/>
    </source>
</evidence>
<dbReference type="SUPFAM" id="SSF48208">
    <property type="entry name" value="Six-hairpin glycosidases"/>
    <property type="match status" value="1"/>
</dbReference>
<proteinExistence type="predicted"/>
<dbReference type="GO" id="GO:0005975">
    <property type="term" value="P:carbohydrate metabolic process"/>
    <property type="evidence" value="ECO:0007669"/>
    <property type="project" value="InterPro"/>
</dbReference>
<dbReference type="Pfam" id="PF20736">
    <property type="entry name" value="Glyco_hydro127M"/>
    <property type="match status" value="1"/>
</dbReference>
<protein>
    <recommendedName>
        <fullName evidence="6">Glycosyl hydrolase</fullName>
    </recommendedName>
</protein>
<feature type="domain" description="Non-reducing end beta-L-arabinofuranosidase-like GH127 middle" evidence="3">
    <location>
        <begin position="412"/>
        <end position="505"/>
    </location>
</feature>
<dbReference type="STRING" id="1035707.SAMN05216552_1010205"/>
<gene>
    <name evidence="4" type="ORF">SAMN05216552_1010205</name>
</gene>
<feature type="domain" description="Non-reducing end beta-L-arabinofuranosidase-like GH127 catalytic" evidence="2">
    <location>
        <begin position="28"/>
        <end position="401"/>
    </location>
</feature>
<dbReference type="Proteomes" id="UP000199391">
    <property type="component" value="Unassembled WGS sequence"/>
</dbReference>
<dbReference type="InterPro" id="IPR008928">
    <property type="entry name" value="6-hairpin_glycosidase_sf"/>
</dbReference>
<evidence type="ECO:0000256" key="1">
    <source>
        <dbReference type="SAM" id="MobiDB-lite"/>
    </source>
</evidence>
<reference evidence="5" key="1">
    <citation type="submission" date="2016-10" db="EMBL/GenBank/DDBJ databases">
        <authorList>
            <person name="Varghese N."/>
            <person name="Submissions S."/>
        </authorList>
    </citation>
    <scope>NUCLEOTIDE SEQUENCE [LARGE SCALE GENOMIC DNA]</scope>
    <source>
        <strain evidence="5">CGMCC 1.11014</strain>
    </source>
</reference>
<accession>A0A1I7JAF5</accession>
<evidence type="ECO:0000259" key="3">
    <source>
        <dbReference type="Pfam" id="PF20736"/>
    </source>
</evidence>
<sequence>MSRQFPASPLAGEEGAEGETAQPFPMSAVRLLDGPFNTSQRLNARYLESLNCDRLLHNYRKSAGLVPKAPVYGGWDAEGLCPGHTLGHFLSACSMMWASTGREELRARIDYIIGELLACQEAAPSGLVCGFPDGDAQLRNCLAGRPVVGVPWYTLHKLMAGLRDTFVHLRNAQALALLVRIADWVDEAARPVDEPRFQKMLDLEHGGMSEVLADLHTLTGEARYLRLAERFSHRTLLAPLAEGRDTLDGMHANTQIPKVIGFARLHTLTGQAHYRQAALTFWRTVVEQRSFATGGHGDNEHFFPPTEFEKHLASASTMETCCTYNMLRLTRALFAARPSAAYADFYERALFNGILASQDPDSGALTYFQATRRTYPKLYGTHERSFFCCTGTGMENHAKHGDSIYFHHRDVLYVNLYMASDLQWADQGVRLRQTTSFPERGGSRLTLRLERPTKLVLKLRHPGWCRQMSVRLNGRKLIDSDQAGRYVELARTWRDGDVLDVDLPMHVHLAPLPNAPKLAALMYGPLVLAARVAGPAMAPGADLVAHNVSYNKTFTEPLEILPLRLGGAGLDGAVRPGTGALAFRLSGPDLGDGYELLPFHKIAHGYYNLYWRVG</sequence>
<dbReference type="PANTHER" id="PTHR31151:SF0">
    <property type="entry name" value="PROLINE-TRNA LIGASE (DUF1680)"/>
    <property type="match status" value="1"/>
</dbReference>
<evidence type="ECO:0008006" key="6">
    <source>
        <dbReference type="Google" id="ProtNLM"/>
    </source>
</evidence>
<dbReference type="OrthoDB" id="9757939at2"/>
<dbReference type="PANTHER" id="PTHR31151">
    <property type="entry name" value="PROLINE-TRNA LIGASE (DUF1680)"/>
    <property type="match status" value="1"/>
</dbReference>